<proteinExistence type="predicted"/>
<name>A0A1G7B756_9BACL</name>
<reference evidence="1 2" key="1">
    <citation type="submission" date="2016-10" db="EMBL/GenBank/DDBJ databases">
        <authorList>
            <person name="de Groot N.N."/>
        </authorList>
    </citation>
    <scope>NUCLEOTIDE SEQUENCE [LARGE SCALE GENOMIC DNA]</scope>
    <source>
        <strain evidence="1 2">CGMCC 1.6762</strain>
    </source>
</reference>
<protein>
    <submittedName>
        <fullName evidence="1">Uncharacterized protein</fullName>
    </submittedName>
</protein>
<dbReference type="Proteomes" id="UP000198823">
    <property type="component" value="Unassembled WGS sequence"/>
</dbReference>
<evidence type="ECO:0000313" key="2">
    <source>
        <dbReference type="Proteomes" id="UP000198823"/>
    </source>
</evidence>
<dbReference type="STRING" id="426756.SAMN04488126_10581"/>
<dbReference type="RefSeq" id="WP_092095616.1">
    <property type="nucleotide sequence ID" value="NZ_FNAR01000005.1"/>
</dbReference>
<dbReference type="EMBL" id="FNAR01000005">
    <property type="protein sequence ID" value="SDE22697.1"/>
    <property type="molecule type" value="Genomic_DNA"/>
</dbReference>
<gene>
    <name evidence="1" type="ORF">SAMN04488126_10581</name>
</gene>
<dbReference type="OrthoDB" id="2313808at2"/>
<dbReference type="AlphaFoldDB" id="A0A1G7B756"/>
<organism evidence="1 2">
    <name type="scientific">Bhargavaea beijingensis</name>
    <dbReference type="NCBI Taxonomy" id="426756"/>
    <lineage>
        <taxon>Bacteria</taxon>
        <taxon>Bacillati</taxon>
        <taxon>Bacillota</taxon>
        <taxon>Bacilli</taxon>
        <taxon>Bacillales</taxon>
        <taxon>Caryophanaceae</taxon>
        <taxon>Bhargavaea</taxon>
    </lineage>
</organism>
<accession>A0A1G7B756</accession>
<sequence length="128" mass="14101">MDSVSETVKTESIQSLQSTIRKMEKGLAQMAGKGTNTTLIEKRLRAVRAGLAVLESAWNQQAPPYGHEALAEARDVLRGMMPSIEKAYANSTAGSPQRTLLERRLTSLKLAIQELDDFLEGRCRAKVN</sequence>
<evidence type="ECO:0000313" key="1">
    <source>
        <dbReference type="EMBL" id="SDE22697.1"/>
    </source>
</evidence>